<dbReference type="Proteomes" id="UP000245771">
    <property type="component" value="Unassembled WGS sequence"/>
</dbReference>
<dbReference type="GO" id="GO:0005634">
    <property type="term" value="C:nucleus"/>
    <property type="evidence" value="ECO:0007669"/>
    <property type="project" value="TreeGrafter"/>
</dbReference>
<organism evidence="3 4">
    <name type="scientific">Meira miltonrushii</name>
    <dbReference type="NCBI Taxonomy" id="1280837"/>
    <lineage>
        <taxon>Eukaryota</taxon>
        <taxon>Fungi</taxon>
        <taxon>Dikarya</taxon>
        <taxon>Basidiomycota</taxon>
        <taxon>Ustilaginomycotina</taxon>
        <taxon>Exobasidiomycetes</taxon>
        <taxon>Exobasidiales</taxon>
        <taxon>Brachybasidiaceae</taxon>
        <taxon>Meira</taxon>
    </lineage>
</organism>
<dbReference type="InParanoid" id="A0A316V4Z3"/>
<dbReference type="InterPro" id="IPR030559">
    <property type="entry name" value="PolZ_Rev3"/>
</dbReference>
<dbReference type="RefSeq" id="XP_025352902.1">
    <property type="nucleotide sequence ID" value="XM_025499366.1"/>
</dbReference>
<name>A0A316V4Z3_9BASI</name>
<proteinExistence type="predicted"/>
<accession>A0A316V4Z3</accession>
<dbReference type="GO" id="GO:0042276">
    <property type="term" value="P:error-prone translesion synthesis"/>
    <property type="evidence" value="ECO:0007669"/>
    <property type="project" value="TreeGrafter"/>
</dbReference>
<dbReference type="InterPro" id="IPR025687">
    <property type="entry name" value="Znf-C4pol"/>
</dbReference>
<dbReference type="AlphaFoldDB" id="A0A316V4Z3"/>
<evidence type="ECO:0000313" key="4">
    <source>
        <dbReference type="Proteomes" id="UP000245771"/>
    </source>
</evidence>
<dbReference type="GO" id="GO:0000724">
    <property type="term" value="P:double-strand break repair via homologous recombination"/>
    <property type="evidence" value="ECO:0007669"/>
    <property type="project" value="TreeGrafter"/>
</dbReference>
<dbReference type="Pfam" id="PF14260">
    <property type="entry name" value="zf-C4pol"/>
    <property type="match status" value="1"/>
</dbReference>
<reference evidence="3 4" key="1">
    <citation type="journal article" date="2018" name="Mol. Biol. Evol.">
        <title>Broad Genomic Sampling Reveals a Smut Pathogenic Ancestry of the Fungal Clade Ustilaginomycotina.</title>
        <authorList>
            <person name="Kijpornyongpan T."/>
            <person name="Mondo S.J."/>
            <person name="Barry K."/>
            <person name="Sandor L."/>
            <person name="Lee J."/>
            <person name="Lipzen A."/>
            <person name="Pangilinan J."/>
            <person name="LaButti K."/>
            <person name="Hainaut M."/>
            <person name="Henrissat B."/>
            <person name="Grigoriev I.V."/>
            <person name="Spatafora J.W."/>
            <person name="Aime M.C."/>
        </authorList>
    </citation>
    <scope>NUCLEOTIDE SEQUENCE [LARGE SCALE GENOMIC DNA]</scope>
    <source>
        <strain evidence="3 4">MCA 3882</strain>
    </source>
</reference>
<dbReference type="GO" id="GO:0016035">
    <property type="term" value="C:zeta DNA polymerase complex"/>
    <property type="evidence" value="ECO:0007669"/>
    <property type="project" value="InterPro"/>
</dbReference>
<evidence type="ECO:0000259" key="2">
    <source>
        <dbReference type="Pfam" id="PF14260"/>
    </source>
</evidence>
<protein>
    <recommendedName>
        <fullName evidence="2">C4-type zinc-finger of DNA polymerase delta domain-containing protein</fullName>
    </recommendedName>
</protein>
<keyword evidence="4" id="KW-1185">Reference proteome</keyword>
<sequence length="140" mass="15589">MRDRQASSSTTTKSALAAGLGLGGGRLLDHYRADVCLICRSTSEKEICLDCREGESSTSFQVESELRSYEERAWSIDRICSSCANGDVASEHTPCVNLECPILYEKYKTQDELTARIELQKRWEAAVDSRNGSTAESLQW</sequence>
<dbReference type="PANTHER" id="PTHR45812">
    <property type="entry name" value="DNA POLYMERASE ZETA CATALYTIC SUBUNIT"/>
    <property type="match status" value="1"/>
</dbReference>
<dbReference type="PANTHER" id="PTHR45812:SF1">
    <property type="entry name" value="DNA POLYMERASE ZETA CATALYTIC SUBUNIT"/>
    <property type="match status" value="1"/>
</dbReference>
<dbReference type="GO" id="GO:0003887">
    <property type="term" value="F:DNA-directed DNA polymerase activity"/>
    <property type="evidence" value="ECO:0007669"/>
    <property type="project" value="UniProtKB-EC"/>
</dbReference>
<evidence type="ECO:0000256" key="1">
    <source>
        <dbReference type="ARBA" id="ARBA00049244"/>
    </source>
</evidence>
<feature type="domain" description="C4-type zinc-finger of DNA polymerase delta" evidence="2">
    <location>
        <begin position="36"/>
        <end position="106"/>
    </location>
</feature>
<gene>
    <name evidence="3" type="ORF">FA14DRAFT_161971</name>
</gene>
<dbReference type="EMBL" id="KZ819605">
    <property type="protein sequence ID" value="PWN32600.1"/>
    <property type="molecule type" value="Genomic_DNA"/>
</dbReference>
<comment type="catalytic activity">
    <reaction evidence="1">
        <text>DNA(n) + a 2'-deoxyribonucleoside 5'-triphosphate = DNA(n+1) + diphosphate</text>
        <dbReference type="Rhea" id="RHEA:22508"/>
        <dbReference type="Rhea" id="RHEA-COMP:17339"/>
        <dbReference type="Rhea" id="RHEA-COMP:17340"/>
        <dbReference type="ChEBI" id="CHEBI:33019"/>
        <dbReference type="ChEBI" id="CHEBI:61560"/>
        <dbReference type="ChEBI" id="CHEBI:173112"/>
        <dbReference type="EC" id="2.7.7.7"/>
    </reaction>
</comment>
<dbReference type="STRING" id="1280837.A0A316V4Z3"/>
<dbReference type="GeneID" id="37021147"/>
<evidence type="ECO:0000313" key="3">
    <source>
        <dbReference type="EMBL" id="PWN32600.1"/>
    </source>
</evidence>
<dbReference type="OrthoDB" id="2414538at2759"/>